<dbReference type="EMBL" id="CP042652">
    <property type="protein sequence ID" value="QKE28040.1"/>
    <property type="molecule type" value="Genomic_DNA"/>
</dbReference>
<evidence type="ECO:0000256" key="1">
    <source>
        <dbReference type="SAM" id="Phobius"/>
    </source>
</evidence>
<dbReference type="RefSeq" id="WP_172125272.1">
    <property type="nucleotide sequence ID" value="NZ_CP042652.1"/>
</dbReference>
<keyword evidence="1" id="KW-0472">Membrane</keyword>
<organism evidence="2 3">
    <name type="scientific">Arcobacter acticola</name>
    <dbReference type="NCBI Taxonomy" id="1849015"/>
    <lineage>
        <taxon>Bacteria</taxon>
        <taxon>Pseudomonadati</taxon>
        <taxon>Campylobacterota</taxon>
        <taxon>Epsilonproteobacteria</taxon>
        <taxon>Campylobacterales</taxon>
        <taxon>Arcobacteraceae</taxon>
        <taxon>Arcobacter</taxon>
    </lineage>
</organism>
<evidence type="ECO:0000313" key="2">
    <source>
        <dbReference type="EMBL" id="QKE28040.1"/>
    </source>
</evidence>
<accession>A0A6M8EC34</accession>
<name>A0A6M8EC34_9BACT</name>
<keyword evidence="3" id="KW-1185">Reference proteome</keyword>
<gene>
    <name evidence="2" type="ORF">AACT_0846</name>
</gene>
<sequence>MVKNSFTLVETLISITLLAIVISGFLNSSYYDEQNHKNFMLLNNLENKFNTQSYSDFTKTSTSIQIVKNNENIENINVSKYQFENDNIKIYKYEK</sequence>
<dbReference type="Proteomes" id="UP000503483">
    <property type="component" value="Chromosome"/>
</dbReference>
<proteinExistence type="predicted"/>
<evidence type="ECO:0000313" key="3">
    <source>
        <dbReference type="Proteomes" id="UP000503483"/>
    </source>
</evidence>
<keyword evidence="1" id="KW-1133">Transmembrane helix</keyword>
<dbReference type="InterPro" id="IPR012902">
    <property type="entry name" value="N_methyl_site"/>
</dbReference>
<dbReference type="Pfam" id="PF07963">
    <property type="entry name" value="N_methyl"/>
    <property type="match status" value="1"/>
</dbReference>
<dbReference type="AlphaFoldDB" id="A0A6M8EC34"/>
<keyword evidence="1" id="KW-0812">Transmembrane</keyword>
<feature type="transmembrane region" description="Helical" evidence="1">
    <location>
        <begin position="12"/>
        <end position="31"/>
    </location>
</feature>
<dbReference type="KEGG" id="paco:AACT_0846"/>
<reference evidence="2 3" key="1">
    <citation type="submission" date="2019-08" db="EMBL/GenBank/DDBJ databases">
        <title>Complete genome sequence of Arcobacter acticola.</title>
        <authorList>
            <person name="Miller W."/>
        </authorList>
    </citation>
    <scope>NUCLEOTIDE SEQUENCE [LARGE SCALE GENOMIC DNA]</scope>
    <source>
        <strain evidence="2 3">KCTC 52212</strain>
    </source>
</reference>
<evidence type="ECO:0008006" key="4">
    <source>
        <dbReference type="Google" id="ProtNLM"/>
    </source>
</evidence>
<protein>
    <recommendedName>
        <fullName evidence="4">Prepilin-type N-terminal cleavage/methylation domain-containing protein</fullName>
    </recommendedName>
</protein>